<evidence type="ECO:0000313" key="5">
    <source>
        <dbReference type="EMBL" id="KAL1139643.1"/>
    </source>
</evidence>
<dbReference type="PROSITE" id="PS51444">
    <property type="entry name" value="FH2"/>
    <property type="match status" value="1"/>
</dbReference>
<feature type="region of interest" description="Disordered" evidence="3">
    <location>
        <begin position="1"/>
        <end position="62"/>
    </location>
</feature>
<name>A0ABD0ZFT4_9HEMI</name>
<feature type="coiled-coil region" evidence="2">
    <location>
        <begin position="501"/>
        <end position="528"/>
    </location>
</feature>
<evidence type="ECO:0000256" key="2">
    <source>
        <dbReference type="SAM" id="Coils"/>
    </source>
</evidence>
<sequence>MSLTPGPPPPPLPPLLAGPPPPPMPGVPPVPMVGPPPPPMPGVPPVPMAGPPPPPMPGVPPPPLIPGLPPPPPPPGMIPPPATPGGTPIPFPTPPVGGWNAQRSTFRKEPLIPPIPMKPLYWTRVVIPVSEQELTEKSQALWQELEEAKIPDINEFASLFSRQVIDRKNTKKKITKPVKAQVVKVLDSKRSQSVGILSSSLHLDFSEIENAIYNFDTSVVSLEALQQIYDVRANEEELSLIKAQQAANSDLVLDKPEQFLLELAEIPHFAERIACFMFQTEFTDNITSIESKLNNLKSVCQILVMSDSLKAVLAIILALGNFMNGGNRQRGQADGFGLEILSKLKDVKSKDNSMTLLHYIVKTYIKQCGDSVVTDVPLPIPEPGDIDRASEVVFEDIEMQIVKLETDLNGCEKKMHKVIEDSLEENLQPFKGKMESFVSTAKKQVSDEKESLEDCKQKFLAVLKFYHIQPKGSTKLDEMAPKDFFPFWGPFCSDFKDLWKKEQQRMIKEKLKETMRKQEERKKEVKKGKKDEGGLVCNHIVLFFYIVSIFSLF</sequence>
<dbReference type="SUPFAM" id="SSF101447">
    <property type="entry name" value="Formin homology 2 domain (FH2 domain)"/>
    <property type="match status" value="1"/>
</dbReference>
<dbReference type="Proteomes" id="UP001558652">
    <property type="component" value="Unassembled WGS sequence"/>
</dbReference>
<keyword evidence="2" id="KW-0175">Coiled coil</keyword>
<dbReference type="GO" id="GO:0005737">
    <property type="term" value="C:cytoplasm"/>
    <property type="evidence" value="ECO:0007669"/>
    <property type="project" value="UniProtKB-ARBA"/>
</dbReference>
<feature type="domain" description="FH2" evidence="4">
    <location>
        <begin position="107"/>
        <end position="521"/>
    </location>
</feature>
<keyword evidence="6" id="KW-1185">Reference proteome</keyword>
<reference evidence="5 6" key="1">
    <citation type="submission" date="2024-07" db="EMBL/GenBank/DDBJ databases">
        <title>Chromosome-level genome assembly of the water stick insect Ranatra chinensis (Heteroptera: Nepidae).</title>
        <authorList>
            <person name="Liu X."/>
        </authorList>
    </citation>
    <scope>NUCLEOTIDE SEQUENCE [LARGE SCALE GENOMIC DNA]</scope>
    <source>
        <strain evidence="5">Cailab_2021Rc</strain>
        <tissue evidence="5">Muscle</tissue>
    </source>
</reference>
<proteinExistence type="inferred from homology"/>
<evidence type="ECO:0000313" key="6">
    <source>
        <dbReference type="Proteomes" id="UP001558652"/>
    </source>
</evidence>
<accession>A0ABD0ZFT4</accession>
<dbReference type="PANTHER" id="PTHR45920">
    <property type="entry name" value="FORMIN HOMOLOGY 2 DOMAIN CONTAINING, ISOFORM I"/>
    <property type="match status" value="1"/>
</dbReference>
<comment type="similarity">
    <text evidence="1">Belongs to the formin homology family. Cappuccino subfamily.</text>
</comment>
<gene>
    <name evidence="5" type="ORF">AAG570_006621</name>
</gene>
<dbReference type="Gene3D" id="1.20.58.2220">
    <property type="entry name" value="Formin, FH2 domain"/>
    <property type="match status" value="1"/>
</dbReference>
<evidence type="ECO:0000256" key="3">
    <source>
        <dbReference type="SAM" id="MobiDB-lite"/>
    </source>
</evidence>
<organism evidence="5 6">
    <name type="scientific">Ranatra chinensis</name>
    <dbReference type="NCBI Taxonomy" id="642074"/>
    <lineage>
        <taxon>Eukaryota</taxon>
        <taxon>Metazoa</taxon>
        <taxon>Ecdysozoa</taxon>
        <taxon>Arthropoda</taxon>
        <taxon>Hexapoda</taxon>
        <taxon>Insecta</taxon>
        <taxon>Pterygota</taxon>
        <taxon>Neoptera</taxon>
        <taxon>Paraneoptera</taxon>
        <taxon>Hemiptera</taxon>
        <taxon>Heteroptera</taxon>
        <taxon>Panheteroptera</taxon>
        <taxon>Nepomorpha</taxon>
        <taxon>Nepidae</taxon>
        <taxon>Ranatrinae</taxon>
        <taxon>Ranatra</taxon>
    </lineage>
</organism>
<evidence type="ECO:0000259" key="4">
    <source>
        <dbReference type="PROSITE" id="PS51444"/>
    </source>
</evidence>
<evidence type="ECO:0000256" key="1">
    <source>
        <dbReference type="ARBA" id="ARBA00005271"/>
    </source>
</evidence>
<dbReference type="SMART" id="SM00498">
    <property type="entry name" value="FH2"/>
    <property type="match status" value="1"/>
</dbReference>
<dbReference type="EMBL" id="JBFDAA010000002">
    <property type="protein sequence ID" value="KAL1139643.1"/>
    <property type="molecule type" value="Genomic_DNA"/>
</dbReference>
<dbReference type="AlphaFoldDB" id="A0ABD0ZFT4"/>
<dbReference type="InterPro" id="IPR015425">
    <property type="entry name" value="FH2_Formin"/>
</dbReference>
<comment type="caution">
    <text evidence="5">The sequence shown here is derived from an EMBL/GenBank/DDBJ whole genome shotgun (WGS) entry which is preliminary data.</text>
</comment>
<dbReference type="InterPro" id="IPR042201">
    <property type="entry name" value="FH2_Formin_sf"/>
</dbReference>
<dbReference type="PANTHER" id="PTHR45920:SF7">
    <property type="entry name" value="FORMIN-G"/>
    <property type="match status" value="1"/>
</dbReference>
<dbReference type="Pfam" id="PF02181">
    <property type="entry name" value="FH2"/>
    <property type="match status" value="1"/>
</dbReference>
<protein>
    <recommendedName>
        <fullName evidence="4">FH2 domain-containing protein</fullName>
    </recommendedName>
</protein>